<accession>A0A7G7G4U8</accession>
<evidence type="ECO:0000313" key="6">
    <source>
        <dbReference type="EMBL" id="QNF32182.1"/>
    </source>
</evidence>
<name>A0A7G7G4U8_9BACT</name>
<dbReference type="InterPro" id="IPR018247">
    <property type="entry name" value="EF_Hand_1_Ca_BS"/>
</dbReference>
<protein>
    <submittedName>
        <fullName evidence="6">T9SS type A sorting domain-containing protein</fullName>
    </submittedName>
</protein>
<evidence type="ECO:0000259" key="3">
    <source>
        <dbReference type="Pfam" id="PF18657"/>
    </source>
</evidence>
<gene>
    <name evidence="6" type="ORF">HUW51_05360</name>
</gene>
<dbReference type="Pfam" id="PF18657">
    <property type="entry name" value="YDG"/>
    <property type="match status" value="1"/>
</dbReference>
<dbReference type="InterPro" id="IPR044023">
    <property type="entry name" value="Ig_7"/>
</dbReference>
<keyword evidence="2" id="KW-0472">Membrane</keyword>
<proteinExistence type="predicted"/>
<dbReference type="GO" id="GO:0005509">
    <property type="term" value="F:calcium ion binding"/>
    <property type="evidence" value="ECO:0007669"/>
    <property type="project" value="InterPro"/>
</dbReference>
<organism evidence="6 7">
    <name type="scientific">Adhaeribacter swui</name>
    <dbReference type="NCBI Taxonomy" id="2086471"/>
    <lineage>
        <taxon>Bacteria</taxon>
        <taxon>Pseudomonadati</taxon>
        <taxon>Bacteroidota</taxon>
        <taxon>Cytophagia</taxon>
        <taxon>Cytophagales</taxon>
        <taxon>Hymenobacteraceae</taxon>
        <taxon>Adhaeribacter</taxon>
    </lineage>
</organism>
<dbReference type="AlphaFoldDB" id="A0A7G7G4U8"/>
<sequence>MRTTFTAYCQLLLHFWGSYKSFSIVSIFILITSFAKAQTVTFTPGGPFCVGGKVTVNIASAANGNKTYTVSVYNGKSANATVLEDLGTIGTSNSTHAGSGSFFLPSASAGSGRYIGVKLTNGSGATAFSSNSFTVNALPGAPTSGGDQSTTYGSANPTLSASAGSDQTLAWYDVPTGGEPIATGTTFTSPAITAGTYTYYAEARNSSGCASAVRTPVTLTINKRPLTITAIGLPKVYDGTAEAFVVLTANTIYGDVLLLYYNSSVYDDKNPGINKNITVSGITIGGNAAANYTLSKTTATTTANIDGDNDLDGIVDSYDWDDDNDGIPDLVETHNINAMGDDNGNGIPDYRDPSYKPATYNSITGVNDFFDQDRDGIINSLDLDSDGDGIPDAIEANNGRKPFYDYNEAAGRFTTGSVGNNGLTDSWETDFDSGIPRVDLPDTDKDGLPDFLDLDSDNDGLSDNLESQPESQPNGLARKLPKGTDGDKDGIDDQYDGTCGCSENGQPITPVITNTLNGIPDYLNLDSDSDQAPDFVEAYDLNYNTRSLDDLKALAANFAGNQATNSAAGKYYEILNLDPNHIPAWLQDDDQDGLPNYLDSGNIHYHDSNNNGWIDLFEVASYANELNPNPAFRQNITIVVLPVELINFKAQLTKNGTLVTWQTAAEHQNDYFLVERSTNGTTFETIGKVAGAGNSNQLLSYSFLDEHLVGGVNYYRLKQVSLSKQITTSKIVSVESPVISQVTSRAYPNPSSGNFNLEVTLPVAKELTLVVREVTGQIIRTQTFAALPGRNNIPLDLTQAPNGIYVVSILGDQLKLVERLVKN</sequence>
<feature type="domain" description="Ig-like" evidence="5">
    <location>
        <begin position="139"/>
        <end position="222"/>
    </location>
</feature>
<dbReference type="Pfam" id="PF18962">
    <property type="entry name" value="Por_Secre_tail"/>
    <property type="match status" value="1"/>
</dbReference>
<evidence type="ECO:0000259" key="5">
    <source>
        <dbReference type="Pfam" id="PF19081"/>
    </source>
</evidence>
<dbReference type="EMBL" id="CP055156">
    <property type="protein sequence ID" value="QNF32182.1"/>
    <property type="molecule type" value="Genomic_DNA"/>
</dbReference>
<feature type="region of interest" description="Disordered" evidence="1">
    <location>
        <begin position="431"/>
        <end position="496"/>
    </location>
</feature>
<dbReference type="NCBIfam" id="TIGR04183">
    <property type="entry name" value="Por_Secre_tail"/>
    <property type="match status" value="1"/>
</dbReference>
<feature type="domain" description="Secretion system C-terminal sorting" evidence="4">
    <location>
        <begin position="747"/>
        <end position="820"/>
    </location>
</feature>
<evidence type="ECO:0000256" key="2">
    <source>
        <dbReference type="SAM" id="Phobius"/>
    </source>
</evidence>
<keyword evidence="2" id="KW-1133">Transmembrane helix</keyword>
<feature type="compositionally biased region" description="Basic and acidic residues" evidence="1">
    <location>
        <begin position="482"/>
        <end position="491"/>
    </location>
</feature>
<feature type="compositionally biased region" description="Polar residues" evidence="1">
    <location>
        <begin position="145"/>
        <end position="158"/>
    </location>
</feature>
<dbReference type="InterPro" id="IPR026444">
    <property type="entry name" value="Secre_tail"/>
</dbReference>
<feature type="domain" description="YDG" evidence="3">
    <location>
        <begin position="223"/>
        <end position="299"/>
    </location>
</feature>
<dbReference type="RefSeq" id="WP_185272963.1">
    <property type="nucleotide sequence ID" value="NZ_CP055156.1"/>
</dbReference>
<keyword evidence="7" id="KW-1185">Reference proteome</keyword>
<evidence type="ECO:0000256" key="1">
    <source>
        <dbReference type="SAM" id="MobiDB-lite"/>
    </source>
</evidence>
<feature type="transmembrane region" description="Helical" evidence="2">
    <location>
        <begin position="12"/>
        <end position="35"/>
    </location>
</feature>
<evidence type="ECO:0000259" key="4">
    <source>
        <dbReference type="Pfam" id="PF18962"/>
    </source>
</evidence>
<feature type="region of interest" description="Disordered" evidence="1">
    <location>
        <begin position="139"/>
        <end position="158"/>
    </location>
</feature>
<dbReference type="Pfam" id="PF19081">
    <property type="entry name" value="Ig_7"/>
    <property type="match status" value="1"/>
</dbReference>
<dbReference type="PROSITE" id="PS00018">
    <property type="entry name" value="EF_HAND_1"/>
    <property type="match status" value="1"/>
</dbReference>
<dbReference type="KEGG" id="aswu:HUW51_05360"/>
<dbReference type="SUPFAM" id="SSF103647">
    <property type="entry name" value="TSP type-3 repeat"/>
    <property type="match status" value="1"/>
</dbReference>
<keyword evidence="2" id="KW-0812">Transmembrane</keyword>
<evidence type="ECO:0000313" key="7">
    <source>
        <dbReference type="Proteomes" id="UP000515237"/>
    </source>
</evidence>
<dbReference type="InterPro" id="IPR041248">
    <property type="entry name" value="YDG"/>
</dbReference>
<reference evidence="6 7" key="1">
    <citation type="journal article" date="2018" name="Int. J. Syst. Evol. Microbiol.">
        <title>Adhaeribacter swui sp. nov., isolated from wet mud.</title>
        <authorList>
            <person name="Kim D.U."/>
            <person name="Kim K.W."/>
            <person name="Kang M.S."/>
            <person name="Kim J.Y."/>
            <person name="Jang J.H."/>
            <person name="Kim M.K."/>
        </authorList>
    </citation>
    <scope>NUCLEOTIDE SEQUENCE [LARGE SCALE GENOMIC DNA]</scope>
    <source>
        <strain evidence="6 7">KCTC 52873</strain>
    </source>
</reference>
<dbReference type="InterPro" id="IPR028974">
    <property type="entry name" value="TSP_type-3_rpt"/>
</dbReference>
<feature type="compositionally biased region" description="Basic and acidic residues" evidence="1">
    <location>
        <begin position="439"/>
        <end position="448"/>
    </location>
</feature>
<dbReference type="Proteomes" id="UP000515237">
    <property type="component" value="Chromosome"/>
</dbReference>